<reference evidence="1" key="1">
    <citation type="journal article" date="2017" name="J. Phycol.">
        <title>Analysis of chloroplast genomes and a supermatrix inform reclassification of the Rhodomelaceae (Rhodophyta).</title>
        <authorList>
            <person name="Diaz-Tapia P."/>
            <person name="Maggs C.A."/>
            <person name="West J.A."/>
            <person name="Verbruggen H."/>
        </authorList>
    </citation>
    <scope>NUCLEOTIDE SEQUENCE</scope>
    <source>
        <strain evidence="1">PD620</strain>
    </source>
</reference>
<gene>
    <name evidence="1" type="primary">orf53</name>
</gene>
<evidence type="ECO:0000313" key="1">
    <source>
        <dbReference type="EMBL" id="ARW63832.1"/>
    </source>
</evidence>
<name>A0A1Z1MD83_9FLOR</name>
<keyword evidence="1" id="KW-0150">Chloroplast</keyword>
<geneLocation type="chloroplast" evidence="1"/>
<keyword evidence="1" id="KW-0934">Plastid</keyword>
<organism evidence="1">
    <name type="scientific">Chondria sp.</name>
    <name type="common">in: red algae</name>
    <dbReference type="NCBI Taxonomy" id="1982705"/>
    <lineage>
        <taxon>Eukaryota</taxon>
        <taxon>Rhodophyta</taxon>
        <taxon>Florideophyceae</taxon>
        <taxon>Rhodymeniophycidae</taxon>
        <taxon>Ceramiales</taxon>
        <taxon>Rhodomelaceae</taxon>
        <taxon>Chondrieae</taxon>
        <taxon>Chondria</taxon>
    </lineage>
</organism>
<proteinExistence type="predicted"/>
<sequence length="53" mass="6289">MSSYYLLMITFTNANIYKNHSCNFMITTRRLSIKILLILNSLIKINTLYEDLK</sequence>
<dbReference type="EMBL" id="MF101429">
    <property type="protein sequence ID" value="ARW63832.1"/>
    <property type="molecule type" value="Genomic_DNA"/>
</dbReference>
<protein>
    <submittedName>
        <fullName evidence="1">Uncharacterized protein</fullName>
    </submittedName>
</protein>
<accession>A0A1Z1MD83</accession>
<dbReference type="AlphaFoldDB" id="A0A1Z1MD83"/>